<reference evidence="2 3" key="1">
    <citation type="submission" date="2017-11" db="EMBL/GenBank/DDBJ databases">
        <title>Complete genome sequence of Sphingomonas sp. Strain Cra20, a psychrotolerant potential plant growth promoting rhizobacteria.</title>
        <authorList>
            <person name="Luo Y."/>
        </authorList>
    </citation>
    <scope>NUCLEOTIDE SEQUENCE [LARGE SCALE GENOMIC DNA]</scope>
    <source>
        <strain evidence="2 3">Cra20</strain>
    </source>
</reference>
<dbReference type="KEGG" id="sphc:CVN68_02090"/>
<feature type="compositionally biased region" description="Basic and acidic residues" evidence="1">
    <location>
        <begin position="154"/>
        <end position="164"/>
    </location>
</feature>
<sequence>MIENAGISAADRTELGSLLGLGAPVSGAVFAKALNDPDYARNLALCRNTPAFRDFLLAQAEREAPETAEAMPEFSSLELTAKATRSFWEWARSGFATLDAETVEARFEACLACPNLMAAPDLLAYRVTGADRQRVCRLCGCVAARKTKLPHERCPGADPEREGYNRWGQPLAEDAA</sequence>
<protein>
    <submittedName>
        <fullName evidence="2">Uncharacterized protein</fullName>
    </submittedName>
</protein>
<dbReference type="Proteomes" id="UP000229081">
    <property type="component" value="Chromosome"/>
</dbReference>
<dbReference type="RefSeq" id="WP_100280736.1">
    <property type="nucleotide sequence ID" value="NZ_CP024923.1"/>
</dbReference>
<feature type="region of interest" description="Disordered" evidence="1">
    <location>
        <begin position="154"/>
        <end position="176"/>
    </location>
</feature>
<gene>
    <name evidence="2" type="ORF">CVN68_02090</name>
</gene>
<evidence type="ECO:0000256" key="1">
    <source>
        <dbReference type="SAM" id="MobiDB-lite"/>
    </source>
</evidence>
<proteinExistence type="predicted"/>
<name>A0A2K8MAL9_9SPHN</name>
<accession>A0A2K8MAL9</accession>
<evidence type="ECO:0000313" key="3">
    <source>
        <dbReference type="Proteomes" id="UP000229081"/>
    </source>
</evidence>
<dbReference type="AlphaFoldDB" id="A0A2K8MAL9"/>
<organism evidence="2 3">
    <name type="scientific">Sphingomonas psychrotolerans</name>
    <dbReference type="NCBI Taxonomy" id="1327635"/>
    <lineage>
        <taxon>Bacteria</taxon>
        <taxon>Pseudomonadati</taxon>
        <taxon>Pseudomonadota</taxon>
        <taxon>Alphaproteobacteria</taxon>
        <taxon>Sphingomonadales</taxon>
        <taxon>Sphingomonadaceae</taxon>
        <taxon>Sphingomonas</taxon>
    </lineage>
</organism>
<dbReference type="OrthoDB" id="8479451at2"/>
<keyword evidence="3" id="KW-1185">Reference proteome</keyword>
<evidence type="ECO:0000313" key="2">
    <source>
        <dbReference type="EMBL" id="ATY30925.1"/>
    </source>
</evidence>
<dbReference type="EMBL" id="CP024923">
    <property type="protein sequence ID" value="ATY30925.1"/>
    <property type="molecule type" value="Genomic_DNA"/>
</dbReference>